<feature type="domain" description="Exonuclease" evidence="8">
    <location>
        <begin position="124"/>
        <end position="284"/>
    </location>
</feature>
<dbReference type="InterPro" id="IPR013520">
    <property type="entry name" value="Ribonucl_H"/>
</dbReference>
<evidence type="ECO:0000256" key="4">
    <source>
        <dbReference type="ARBA" id="ARBA00022722"/>
    </source>
</evidence>
<keyword evidence="7" id="KW-0539">Nucleus</keyword>
<dbReference type="SMART" id="SM00479">
    <property type="entry name" value="EXOIII"/>
    <property type="match status" value="1"/>
</dbReference>
<dbReference type="InterPro" id="IPR012337">
    <property type="entry name" value="RNaseH-like_sf"/>
</dbReference>
<organism evidence="9">
    <name type="scientific">Timema bartmani</name>
    <dbReference type="NCBI Taxonomy" id="61472"/>
    <lineage>
        <taxon>Eukaryota</taxon>
        <taxon>Metazoa</taxon>
        <taxon>Ecdysozoa</taxon>
        <taxon>Arthropoda</taxon>
        <taxon>Hexapoda</taxon>
        <taxon>Insecta</taxon>
        <taxon>Pterygota</taxon>
        <taxon>Neoptera</taxon>
        <taxon>Polyneoptera</taxon>
        <taxon>Phasmatodea</taxon>
        <taxon>Timematodea</taxon>
        <taxon>Timematoidea</taxon>
        <taxon>Timematidae</taxon>
        <taxon>Timema</taxon>
    </lineage>
</organism>
<dbReference type="FunFam" id="3.30.420.10:FF:000007">
    <property type="entry name" value="Interferon-stimulated exonuclease gene 20"/>
    <property type="match status" value="1"/>
</dbReference>
<dbReference type="GO" id="GO:0006364">
    <property type="term" value="P:rRNA processing"/>
    <property type="evidence" value="ECO:0007669"/>
    <property type="project" value="InterPro"/>
</dbReference>
<dbReference type="InterPro" id="IPR047021">
    <property type="entry name" value="REXO1/3/4-like"/>
</dbReference>
<keyword evidence="5" id="KW-0378">Hydrolase</keyword>
<dbReference type="Pfam" id="PF00929">
    <property type="entry name" value="RNase_T"/>
    <property type="match status" value="1"/>
</dbReference>
<evidence type="ECO:0000256" key="3">
    <source>
        <dbReference type="ARBA" id="ARBA00016937"/>
    </source>
</evidence>
<comment type="subcellular location">
    <subcellularLocation>
        <location evidence="1">Nucleus</location>
    </subcellularLocation>
</comment>
<comment type="similarity">
    <text evidence="2">Belongs to the REXO4 family.</text>
</comment>
<protein>
    <recommendedName>
        <fullName evidence="3">RNA exonuclease 4</fullName>
    </recommendedName>
</protein>
<dbReference type="GO" id="GO:0003676">
    <property type="term" value="F:nucleic acid binding"/>
    <property type="evidence" value="ECO:0007669"/>
    <property type="project" value="InterPro"/>
</dbReference>
<evidence type="ECO:0000256" key="1">
    <source>
        <dbReference type="ARBA" id="ARBA00004123"/>
    </source>
</evidence>
<evidence type="ECO:0000256" key="2">
    <source>
        <dbReference type="ARBA" id="ARBA00010489"/>
    </source>
</evidence>
<dbReference type="GO" id="GO:0005634">
    <property type="term" value="C:nucleus"/>
    <property type="evidence" value="ECO:0007669"/>
    <property type="project" value="UniProtKB-SubCell"/>
</dbReference>
<evidence type="ECO:0000256" key="6">
    <source>
        <dbReference type="ARBA" id="ARBA00022839"/>
    </source>
</evidence>
<dbReference type="EMBL" id="OD574931">
    <property type="protein sequence ID" value="CAD7450364.1"/>
    <property type="molecule type" value="Genomic_DNA"/>
</dbReference>
<accession>A0A7R9I7F8</accession>
<evidence type="ECO:0000256" key="5">
    <source>
        <dbReference type="ARBA" id="ARBA00022801"/>
    </source>
</evidence>
<dbReference type="GO" id="GO:0008408">
    <property type="term" value="F:3'-5' exonuclease activity"/>
    <property type="evidence" value="ECO:0007669"/>
    <property type="project" value="InterPro"/>
</dbReference>
<dbReference type="PANTHER" id="PTHR12801:SF158">
    <property type="entry name" value="RNA EXONUCLEASE 4"/>
    <property type="match status" value="1"/>
</dbReference>
<dbReference type="SUPFAM" id="SSF53098">
    <property type="entry name" value="Ribonuclease H-like"/>
    <property type="match status" value="1"/>
</dbReference>
<dbReference type="AlphaFoldDB" id="A0A7R9I7F8"/>
<dbReference type="Gene3D" id="3.30.420.10">
    <property type="entry name" value="Ribonuclease H-like superfamily/Ribonuclease H"/>
    <property type="match status" value="1"/>
</dbReference>
<dbReference type="InterPro" id="IPR037431">
    <property type="entry name" value="REX4_DEDDh_dom"/>
</dbReference>
<name>A0A7R9I7F8_9NEOP</name>
<dbReference type="CDD" id="cd06144">
    <property type="entry name" value="REX4_like"/>
    <property type="match status" value="1"/>
</dbReference>
<keyword evidence="6" id="KW-0269">Exonuclease</keyword>
<reference evidence="9" key="1">
    <citation type="submission" date="2020-11" db="EMBL/GenBank/DDBJ databases">
        <authorList>
            <person name="Tran Van P."/>
        </authorList>
    </citation>
    <scope>NUCLEOTIDE SEQUENCE</scope>
</reference>
<dbReference type="PANTHER" id="PTHR12801">
    <property type="entry name" value="RNA EXONUCLEASE REXO1 / RECO3 FAMILY MEMBER-RELATED"/>
    <property type="match status" value="1"/>
</dbReference>
<evidence type="ECO:0000313" key="9">
    <source>
        <dbReference type="EMBL" id="CAD7450364.1"/>
    </source>
</evidence>
<sequence length="305" mass="34755">MNHTKRNKQDGSGKVSTKPSVKITNKITLLANITHKKNAISCNWKHFKQTFGQIKEENKTSTQKEAKPFTEERYTGPFRKRRKAAVTIDTPHVNQQEETNPEPDLMPVLSKSNNTRVKNIKLTRHIAMDCEMVGVEDGNDSILARVSLVNKFGDCVYDKFVKATEPVVDYRTHVSGVRPKDMEQGESFETVQKEVADLLKGRILVGHALSNDLKVLFLGHPKRHIRDTSRYKPFRKLTRGWTPGLRTLAAKVLGVTIQQGEHSSVVDARTAMQLYMLYRKEWERGLHSKKKNSADRTVKPRLAVK</sequence>
<gene>
    <name evidence="9" type="ORF">TBIB3V08_LOCUS12634</name>
</gene>
<evidence type="ECO:0000256" key="7">
    <source>
        <dbReference type="ARBA" id="ARBA00023242"/>
    </source>
</evidence>
<dbReference type="InterPro" id="IPR036397">
    <property type="entry name" value="RNaseH_sf"/>
</dbReference>
<keyword evidence="4" id="KW-0540">Nuclease</keyword>
<proteinExistence type="inferred from homology"/>
<evidence type="ECO:0000259" key="8">
    <source>
        <dbReference type="SMART" id="SM00479"/>
    </source>
</evidence>